<sequence length="237" mass="28207">MNNGYAKKPDFDKCIEAATDLLYRQDDLFTFHLDIRKLKYDRTIYFDSVQGYCVQVGVPIRQVMFGKKRLLKEGCTVKGDDFYLVLYNEDRRSFERQQWTMAHEIGHIYLEHEKDEDKEEAEAHCFTGQLFMPDYSLYRIVKDFSGACVSDIATIFRVSNAAAQRRWNTFFRKRTVHAGRKDQAIWEMQREKVELYFYCKQNGLAFNREFFKYEKKRDLLKTADVISSFSELSNLFV</sequence>
<dbReference type="InterPro" id="IPR010359">
    <property type="entry name" value="IrrE_HExxH"/>
</dbReference>
<dbReference type="Gene3D" id="1.10.10.2910">
    <property type="match status" value="1"/>
</dbReference>
<name>A0A6N3FFM1_EUBLI</name>
<dbReference type="Pfam" id="PF06114">
    <property type="entry name" value="Peptidase_M78"/>
    <property type="match status" value="1"/>
</dbReference>
<feature type="domain" description="IrrE N-terminal-like" evidence="1">
    <location>
        <begin position="78"/>
        <end position="167"/>
    </location>
</feature>
<protein>
    <recommendedName>
        <fullName evidence="1">IrrE N-terminal-like domain-containing protein</fullName>
    </recommendedName>
</protein>
<dbReference type="AlphaFoldDB" id="A0A6N3FFM1"/>
<gene>
    <name evidence="2" type="ORF">ELLFYP34_00400</name>
</gene>
<evidence type="ECO:0000259" key="1">
    <source>
        <dbReference type="Pfam" id="PF06114"/>
    </source>
</evidence>
<dbReference type="EMBL" id="CACRTR010000012">
    <property type="protein sequence ID" value="VYU50852.1"/>
    <property type="molecule type" value="Genomic_DNA"/>
</dbReference>
<accession>A0A6N3FFM1</accession>
<organism evidence="2">
    <name type="scientific">Eubacterium limosum</name>
    <dbReference type="NCBI Taxonomy" id="1736"/>
    <lineage>
        <taxon>Bacteria</taxon>
        <taxon>Bacillati</taxon>
        <taxon>Bacillota</taxon>
        <taxon>Clostridia</taxon>
        <taxon>Eubacteriales</taxon>
        <taxon>Eubacteriaceae</taxon>
        <taxon>Eubacterium</taxon>
    </lineage>
</organism>
<proteinExistence type="predicted"/>
<reference evidence="2" key="1">
    <citation type="submission" date="2019-11" db="EMBL/GenBank/DDBJ databases">
        <authorList>
            <person name="Feng L."/>
        </authorList>
    </citation>
    <scope>NUCLEOTIDE SEQUENCE</scope>
    <source>
        <strain evidence="2">ElimosumLFYP34</strain>
    </source>
</reference>
<evidence type="ECO:0000313" key="2">
    <source>
        <dbReference type="EMBL" id="VYU50852.1"/>
    </source>
</evidence>